<dbReference type="EMBL" id="MNCJ02000323">
    <property type="protein sequence ID" value="KAF5796753.1"/>
    <property type="molecule type" value="Genomic_DNA"/>
</dbReference>
<dbReference type="Proteomes" id="UP000215914">
    <property type="component" value="Unassembled WGS sequence"/>
</dbReference>
<feature type="compositionally biased region" description="Basic and acidic residues" evidence="1">
    <location>
        <begin position="116"/>
        <end position="130"/>
    </location>
</feature>
<reference evidence="2" key="1">
    <citation type="journal article" date="2017" name="Nature">
        <title>The sunflower genome provides insights into oil metabolism, flowering and Asterid evolution.</title>
        <authorList>
            <person name="Badouin H."/>
            <person name="Gouzy J."/>
            <person name="Grassa C.J."/>
            <person name="Murat F."/>
            <person name="Staton S.E."/>
            <person name="Cottret L."/>
            <person name="Lelandais-Briere C."/>
            <person name="Owens G.L."/>
            <person name="Carrere S."/>
            <person name="Mayjonade B."/>
            <person name="Legrand L."/>
            <person name="Gill N."/>
            <person name="Kane N.C."/>
            <person name="Bowers J.E."/>
            <person name="Hubner S."/>
            <person name="Bellec A."/>
            <person name="Berard A."/>
            <person name="Berges H."/>
            <person name="Blanchet N."/>
            <person name="Boniface M.C."/>
            <person name="Brunel D."/>
            <person name="Catrice O."/>
            <person name="Chaidir N."/>
            <person name="Claudel C."/>
            <person name="Donnadieu C."/>
            <person name="Faraut T."/>
            <person name="Fievet G."/>
            <person name="Helmstetter N."/>
            <person name="King M."/>
            <person name="Knapp S.J."/>
            <person name="Lai Z."/>
            <person name="Le Paslier M.C."/>
            <person name="Lippi Y."/>
            <person name="Lorenzon L."/>
            <person name="Mandel J.R."/>
            <person name="Marage G."/>
            <person name="Marchand G."/>
            <person name="Marquand E."/>
            <person name="Bret-Mestries E."/>
            <person name="Morien E."/>
            <person name="Nambeesan S."/>
            <person name="Nguyen T."/>
            <person name="Pegot-Espagnet P."/>
            <person name="Pouilly N."/>
            <person name="Raftis F."/>
            <person name="Sallet E."/>
            <person name="Schiex T."/>
            <person name="Thomas J."/>
            <person name="Vandecasteele C."/>
            <person name="Vares D."/>
            <person name="Vear F."/>
            <person name="Vautrin S."/>
            <person name="Crespi M."/>
            <person name="Mangin B."/>
            <person name="Burke J.M."/>
            <person name="Salse J."/>
            <person name="Munos S."/>
            <person name="Vincourt P."/>
            <person name="Rieseberg L.H."/>
            <person name="Langlade N.B."/>
        </authorList>
    </citation>
    <scope>NUCLEOTIDE SEQUENCE</scope>
    <source>
        <tissue evidence="2">Leaves</tissue>
    </source>
</reference>
<feature type="region of interest" description="Disordered" evidence="1">
    <location>
        <begin position="165"/>
        <end position="186"/>
    </location>
</feature>
<gene>
    <name evidence="2" type="ORF">HanXRQr2_Chr08g0355481</name>
</gene>
<organism evidence="2 3">
    <name type="scientific">Helianthus annuus</name>
    <name type="common">Common sunflower</name>
    <dbReference type="NCBI Taxonomy" id="4232"/>
    <lineage>
        <taxon>Eukaryota</taxon>
        <taxon>Viridiplantae</taxon>
        <taxon>Streptophyta</taxon>
        <taxon>Embryophyta</taxon>
        <taxon>Tracheophyta</taxon>
        <taxon>Spermatophyta</taxon>
        <taxon>Magnoliopsida</taxon>
        <taxon>eudicotyledons</taxon>
        <taxon>Gunneridae</taxon>
        <taxon>Pentapetalae</taxon>
        <taxon>asterids</taxon>
        <taxon>campanulids</taxon>
        <taxon>Asterales</taxon>
        <taxon>Asteraceae</taxon>
        <taxon>Asteroideae</taxon>
        <taxon>Heliantheae alliance</taxon>
        <taxon>Heliantheae</taxon>
        <taxon>Helianthus</taxon>
    </lineage>
</organism>
<dbReference type="Gramene" id="mRNA:HanXRQr2_Chr08g0355481">
    <property type="protein sequence ID" value="mRNA:HanXRQr2_Chr08g0355481"/>
    <property type="gene ID" value="HanXRQr2_Chr08g0355481"/>
</dbReference>
<keyword evidence="3" id="KW-1185">Reference proteome</keyword>
<evidence type="ECO:0000313" key="3">
    <source>
        <dbReference type="Proteomes" id="UP000215914"/>
    </source>
</evidence>
<evidence type="ECO:0000313" key="2">
    <source>
        <dbReference type="EMBL" id="KAF5796753.1"/>
    </source>
</evidence>
<accession>A0A9K3IH33</accession>
<protein>
    <submittedName>
        <fullName evidence="2">Uncharacterized protein</fullName>
    </submittedName>
</protein>
<comment type="caution">
    <text evidence="2">The sequence shown here is derived from an EMBL/GenBank/DDBJ whole genome shotgun (WGS) entry which is preliminary data.</text>
</comment>
<reference evidence="2" key="2">
    <citation type="submission" date="2020-06" db="EMBL/GenBank/DDBJ databases">
        <title>Helianthus annuus Genome sequencing and assembly Release 2.</title>
        <authorList>
            <person name="Gouzy J."/>
            <person name="Langlade N."/>
            <person name="Munos S."/>
        </authorList>
    </citation>
    <scope>NUCLEOTIDE SEQUENCE</scope>
    <source>
        <tissue evidence="2">Leaves</tissue>
    </source>
</reference>
<proteinExistence type="predicted"/>
<sequence length="415" mass="48028">MKDVPSIEFPKRALDAAAMRLHWKADRHDKPVYVEDDKIVLLYVVAYKREHGKPTTMQKGVNEDPWYHQIVRNFALPRDEDLSAKPLTGAGELTNLGIGPESKKKKRAPAVTTAQKKLDVTKAKVPREEKKGTRHFSESWCDNIVVSDTLEGFTPVALWKPKAEPRDTADLPVPNPDDPIEMDSSPEPLLRTKAVKKKSESEAVAHPDKKIIRKRISKKGNLVAFSMKLSPEETLGDYYYGSYSERKASKIHAPVWKLKQGDTFSDWQICRDWLQGVFPPAEVKFQEDRSHDQTYHAYLEETASSTSTTCRIVREWRSVHKEWTAFEALKKEVSEEKAKVAMLRSKLEADLAKFESEQKTEEWSTARWKRKEKLSLKLLFFQKSVNVGWKFVIRIIMRRWFFGTVSTISRRRLRR</sequence>
<name>A0A9K3IH33_HELAN</name>
<feature type="region of interest" description="Disordered" evidence="1">
    <location>
        <begin position="93"/>
        <end position="130"/>
    </location>
</feature>
<evidence type="ECO:0000256" key="1">
    <source>
        <dbReference type="SAM" id="MobiDB-lite"/>
    </source>
</evidence>
<dbReference type="AlphaFoldDB" id="A0A9K3IH33"/>